<evidence type="ECO:0000313" key="1">
    <source>
        <dbReference type="EMBL" id="EHL30662.1"/>
    </source>
</evidence>
<sequence length="438" mass="49623">MKLTENKPILNLFEQSNSELVAIILQQMLQGDYSLSCTLKDLIENAKDNPDNEDSKKITQLIHDFITKCEQGIKSNDSYSMTLRGFIYKAGFDGKVNYKEAIRLYTQAIELKNAAAMNHLAFMHFQGLVGDANYSEAIRLLEQAIELKNATAIQNRAFMHLQGLGGEINYPEAIRLLEQAIELKNAVAMQNRAAMHFHGKGGEINYGEAIRLFMKASELGLFRALTFRASMHLFGQGGDVNYEEAFCLFEQAIKLGNVEALYSLANIYKDGLGCNINYAKSIFLLERAIRRGYTDALNRRQQMENVDNVEVANELLTLIWDDLLRGASFTPDTLDLLSKYCKTEIVKKISSSSLGTSLTFLRNLKANQNHPITQILGYKTEEFNQLIALAKSVGYQRAVFFQALRQENEHPLFNLPAHVFEYILTFTDCDMRYESPKP</sequence>
<dbReference type="OrthoDB" id="5654327at2"/>
<dbReference type="RefSeq" id="WP_006871215.1">
    <property type="nucleotide sequence ID" value="NZ_JH413827.1"/>
</dbReference>
<dbReference type="InterPro" id="IPR011990">
    <property type="entry name" value="TPR-like_helical_dom_sf"/>
</dbReference>
<keyword evidence="2" id="KW-1185">Reference proteome</keyword>
<dbReference type="InterPro" id="IPR050767">
    <property type="entry name" value="Sel1_AlgK"/>
</dbReference>
<dbReference type="eggNOG" id="COG0790">
    <property type="taxonomic scope" value="Bacteria"/>
</dbReference>
<dbReference type="SUPFAM" id="SSF81901">
    <property type="entry name" value="HCP-like"/>
    <property type="match status" value="2"/>
</dbReference>
<dbReference type="PANTHER" id="PTHR11102">
    <property type="entry name" value="SEL-1-LIKE PROTEIN"/>
    <property type="match status" value="1"/>
</dbReference>
<accession>G9EPW0</accession>
<evidence type="ECO:0000313" key="2">
    <source>
        <dbReference type="Proteomes" id="UP000002770"/>
    </source>
</evidence>
<dbReference type="GO" id="GO:0036503">
    <property type="term" value="P:ERAD pathway"/>
    <property type="evidence" value="ECO:0007669"/>
    <property type="project" value="TreeGrafter"/>
</dbReference>
<dbReference type="AlphaFoldDB" id="G9EPW0"/>
<evidence type="ECO:0008006" key="3">
    <source>
        <dbReference type="Google" id="ProtNLM"/>
    </source>
</evidence>
<proteinExistence type="predicted"/>
<protein>
    <recommendedName>
        <fullName evidence="3">TPR repeat protein</fullName>
    </recommendedName>
</protein>
<dbReference type="Gene3D" id="1.25.40.10">
    <property type="entry name" value="Tetratricopeptide repeat domain"/>
    <property type="match status" value="2"/>
</dbReference>
<dbReference type="HOGENOM" id="CLU_625280_0_0_6"/>
<dbReference type="Proteomes" id="UP000002770">
    <property type="component" value="Unassembled WGS sequence"/>
</dbReference>
<dbReference type="Pfam" id="PF08238">
    <property type="entry name" value="Sel1"/>
    <property type="match status" value="6"/>
</dbReference>
<dbReference type="InterPro" id="IPR006597">
    <property type="entry name" value="Sel1-like"/>
</dbReference>
<reference evidence="1 2" key="1">
    <citation type="journal article" date="2011" name="BMC Genomics">
        <title>Insight into cross-talk between intra-amoebal pathogens.</title>
        <authorList>
            <person name="Gimenez G."/>
            <person name="Bertelli C."/>
            <person name="Moliner C."/>
            <person name="Robert C."/>
            <person name="Raoult D."/>
            <person name="Fournier P.E."/>
            <person name="Greub G."/>
        </authorList>
    </citation>
    <scope>NUCLEOTIDE SEQUENCE [LARGE SCALE GENOMIC DNA]</scope>
    <source>
        <strain evidence="1 2">LLAP12</strain>
    </source>
</reference>
<name>G9EPW0_9GAMM</name>
<dbReference type="EMBL" id="JH413827">
    <property type="protein sequence ID" value="EHL30662.1"/>
    <property type="molecule type" value="Genomic_DNA"/>
</dbReference>
<dbReference type="PANTHER" id="PTHR11102:SF147">
    <property type="entry name" value="SEL1L ADAPTOR SUBUNIT OF ERAD E3 UBIQUITIN LIGASE"/>
    <property type="match status" value="1"/>
</dbReference>
<dbReference type="STRING" id="658187.LDG_7301"/>
<dbReference type="InParanoid" id="G9EPW0"/>
<dbReference type="SMART" id="SM00671">
    <property type="entry name" value="SEL1"/>
    <property type="match status" value="6"/>
</dbReference>
<gene>
    <name evidence="1" type="ORF">LDG_7301</name>
</gene>
<organism evidence="1 2">
    <name type="scientific">Legionella drancourtii LLAP12</name>
    <dbReference type="NCBI Taxonomy" id="658187"/>
    <lineage>
        <taxon>Bacteria</taxon>
        <taxon>Pseudomonadati</taxon>
        <taxon>Pseudomonadota</taxon>
        <taxon>Gammaproteobacteria</taxon>
        <taxon>Legionellales</taxon>
        <taxon>Legionellaceae</taxon>
        <taxon>Legionella</taxon>
    </lineage>
</organism>